<keyword evidence="4" id="KW-0350">Heme biosynthesis</keyword>
<dbReference type="GO" id="GO:0005829">
    <property type="term" value="C:cytosol"/>
    <property type="evidence" value="ECO:0007669"/>
    <property type="project" value="TreeGrafter"/>
</dbReference>
<evidence type="ECO:0000256" key="3">
    <source>
        <dbReference type="ARBA" id="ARBA00013109"/>
    </source>
</evidence>
<dbReference type="PANTHER" id="PTHR12390">
    <property type="entry name" value="UROPORPHYRINOGEN III SYNTHASE"/>
    <property type="match status" value="1"/>
</dbReference>
<name>A0A9P0Q0V1_ACAOB</name>
<feature type="domain" description="Tetrapyrrole biosynthesis uroporphyrinogen III synthase" evidence="12">
    <location>
        <begin position="20"/>
        <end position="247"/>
    </location>
</feature>
<dbReference type="FunFam" id="3.40.50.10090:FF:000003">
    <property type="entry name" value="uroporphyrinogen-III synthase"/>
    <property type="match status" value="1"/>
</dbReference>
<evidence type="ECO:0000259" key="12">
    <source>
        <dbReference type="Pfam" id="PF02602"/>
    </source>
</evidence>
<dbReference type="OrthoDB" id="5595751at2759"/>
<organism evidence="13 14">
    <name type="scientific">Acanthoscelides obtectus</name>
    <name type="common">Bean weevil</name>
    <name type="synonym">Bruchus obtectus</name>
    <dbReference type="NCBI Taxonomy" id="200917"/>
    <lineage>
        <taxon>Eukaryota</taxon>
        <taxon>Metazoa</taxon>
        <taxon>Ecdysozoa</taxon>
        <taxon>Arthropoda</taxon>
        <taxon>Hexapoda</taxon>
        <taxon>Insecta</taxon>
        <taxon>Pterygota</taxon>
        <taxon>Neoptera</taxon>
        <taxon>Endopterygota</taxon>
        <taxon>Coleoptera</taxon>
        <taxon>Polyphaga</taxon>
        <taxon>Cucujiformia</taxon>
        <taxon>Chrysomeloidea</taxon>
        <taxon>Chrysomelidae</taxon>
        <taxon>Bruchinae</taxon>
        <taxon>Bruchini</taxon>
        <taxon>Acanthoscelides</taxon>
    </lineage>
</organism>
<keyword evidence="5" id="KW-0456">Lyase</keyword>
<evidence type="ECO:0000256" key="8">
    <source>
        <dbReference type="ARBA" id="ARBA00032649"/>
    </source>
</evidence>
<evidence type="ECO:0000256" key="4">
    <source>
        <dbReference type="ARBA" id="ARBA00023133"/>
    </source>
</evidence>
<dbReference type="AlphaFoldDB" id="A0A9P0Q0V1"/>
<protein>
    <recommendedName>
        <fullName evidence="9">Uroporphyrinogen-III synthase</fullName>
        <ecNumber evidence="3">4.2.1.75</ecNumber>
    </recommendedName>
    <alternativeName>
        <fullName evidence="8">Hydroxymethylbilane hydrolyase [cyclizing]</fullName>
    </alternativeName>
    <alternativeName>
        <fullName evidence="7">Uroporphyrinogen-III cosynthase</fullName>
    </alternativeName>
</protein>
<dbReference type="PANTHER" id="PTHR12390:SF0">
    <property type="entry name" value="UROPORPHYRINOGEN-III SYNTHASE"/>
    <property type="match status" value="1"/>
</dbReference>
<reference evidence="13" key="1">
    <citation type="submission" date="2022-03" db="EMBL/GenBank/DDBJ databases">
        <authorList>
            <person name="Sayadi A."/>
        </authorList>
    </citation>
    <scope>NUCLEOTIDE SEQUENCE</scope>
</reference>
<evidence type="ECO:0000256" key="6">
    <source>
        <dbReference type="ARBA" id="ARBA00023244"/>
    </source>
</evidence>
<evidence type="ECO:0000256" key="2">
    <source>
        <dbReference type="ARBA" id="ARBA00008133"/>
    </source>
</evidence>
<evidence type="ECO:0000256" key="10">
    <source>
        <dbReference type="ARBA" id="ARBA00048617"/>
    </source>
</evidence>
<evidence type="ECO:0000256" key="5">
    <source>
        <dbReference type="ARBA" id="ARBA00023239"/>
    </source>
</evidence>
<dbReference type="GO" id="GO:0004852">
    <property type="term" value="F:uroporphyrinogen-III synthase activity"/>
    <property type="evidence" value="ECO:0007669"/>
    <property type="project" value="UniProtKB-EC"/>
</dbReference>
<dbReference type="GO" id="GO:0006780">
    <property type="term" value="P:uroporphyrinogen III biosynthetic process"/>
    <property type="evidence" value="ECO:0007669"/>
    <property type="project" value="InterPro"/>
</dbReference>
<dbReference type="SUPFAM" id="SSF69618">
    <property type="entry name" value="HemD-like"/>
    <property type="match status" value="1"/>
</dbReference>
<sequence length="254" mass="28391">MLKKSVLLLKSQKDEGANDKYEDLLKSNGFKVCQVKTLIFDFKNIDWLKDKLLNSEKYAGIVFSSPRCVQAVCLAIEDNREVMDNWQAKYNYVVGEATYSEALEKTGLRCKGKEAGNAANLAKIILQCKDQLEKPLLFPHGNLKTDTLKNELGKEGVDIEGVLVYETIPNPGIEAEIKRATNDFSNIQEYIVFFSPSGVYSSLKFLKDIKDFSNAKLIAIGPVTENAMLDEKLNIFGVTKNPTPQDVLDLILQG</sequence>
<dbReference type="Gene3D" id="3.40.50.10090">
    <property type="match status" value="2"/>
</dbReference>
<dbReference type="CDD" id="cd06578">
    <property type="entry name" value="HemD"/>
    <property type="match status" value="1"/>
</dbReference>
<dbReference type="InterPro" id="IPR039793">
    <property type="entry name" value="UROS/Hem4"/>
</dbReference>
<comment type="catalytic activity">
    <reaction evidence="10">
        <text>hydroxymethylbilane = uroporphyrinogen III + H2O</text>
        <dbReference type="Rhea" id="RHEA:18965"/>
        <dbReference type="ChEBI" id="CHEBI:15377"/>
        <dbReference type="ChEBI" id="CHEBI:57308"/>
        <dbReference type="ChEBI" id="CHEBI:57845"/>
        <dbReference type="EC" id="4.2.1.75"/>
    </reaction>
</comment>
<comment type="function">
    <text evidence="11">Catalyzes cyclization of the linear tetrapyrrole, hydroxymethylbilane, to the macrocyclic uroporphyrinogen III, the branch point for the various sub-pathways leading to the wide diversity of porphyrins. Porphyrins act as cofactors for a multitude of enzymes that perform a variety of processes within the cell such as methionine synthesis (vitamin B12) or oxygen transport (heme).</text>
</comment>
<evidence type="ECO:0000256" key="1">
    <source>
        <dbReference type="ARBA" id="ARBA00004772"/>
    </source>
</evidence>
<dbReference type="Pfam" id="PF02602">
    <property type="entry name" value="HEM4"/>
    <property type="match status" value="1"/>
</dbReference>
<keyword evidence="6" id="KW-0627">Porphyrin biosynthesis</keyword>
<dbReference type="InterPro" id="IPR003754">
    <property type="entry name" value="4pyrrol_synth_uPrphyn_synth"/>
</dbReference>
<accession>A0A9P0Q0V1</accession>
<comment type="caution">
    <text evidence="13">The sequence shown here is derived from an EMBL/GenBank/DDBJ whole genome shotgun (WGS) entry which is preliminary data.</text>
</comment>
<evidence type="ECO:0000256" key="11">
    <source>
        <dbReference type="ARBA" id="ARBA00060039"/>
    </source>
</evidence>
<comment type="pathway">
    <text evidence="1">Porphyrin-containing compound metabolism; protoporphyrin-IX biosynthesis; coproporphyrinogen-III from 5-aminolevulinate: step 3/4.</text>
</comment>
<keyword evidence="14" id="KW-1185">Reference proteome</keyword>
<proteinExistence type="inferred from homology"/>
<dbReference type="InterPro" id="IPR036108">
    <property type="entry name" value="4pyrrol_syn_uPrphyn_synt_sf"/>
</dbReference>
<evidence type="ECO:0000256" key="9">
    <source>
        <dbReference type="ARBA" id="ARBA00040167"/>
    </source>
</evidence>
<dbReference type="EMBL" id="CAKOFQ010007684">
    <property type="protein sequence ID" value="CAH2006413.1"/>
    <property type="molecule type" value="Genomic_DNA"/>
</dbReference>
<evidence type="ECO:0000313" key="13">
    <source>
        <dbReference type="EMBL" id="CAH2006413.1"/>
    </source>
</evidence>
<dbReference type="GO" id="GO:0006785">
    <property type="term" value="P:heme B biosynthetic process"/>
    <property type="evidence" value="ECO:0007669"/>
    <property type="project" value="UniProtKB-ARBA"/>
</dbReference>
<evidence type="ECO:0000256" key="7">
    <source>
        <dbReference type="ARBA" id="ARBA00031702"/>
    </source>
</evidence>
<dbReference type="Proteomes" id="UP001152888">
    <property type="component" value="Unassembled WGS sequence"/>
</dbReference>
<gene>
    <name evidence="13" type="ORF">ACAOBT_LOCUS29075</name>
</gene>
<comment type="similarity">
    <text evidence="2">Belongs to the uroporphyrinogen-III synthase family.</text>
</comment>
<evidence type="ECO:0000313" key="14">
    <source>
        <dbReference type="Proteomes" id="UP001152888"/>
    </source>
</evidence>
<dbReference type="EC" id="4.2.1.75" evidence="3"/>